<dbReference type="PANTHER" id="PTHR43123">
    <property type="entry name" value="POLYSACCHARIDE DEACETYLASE-RELATED"/>
    <property type="match status" value="1"/>
</dbReference>
<organism evidence="1 2">
    <name type="scientific">Conyzicola lurida</name>
    <dbReference type="NCBI Taxonomy" id="1172621"/>
    <lineage>
        <taxon>Bacteria</taxon>
        <taxon>Bacillati</taxon>
        <taxon>Actinomycetota</taxon>
        <taxon>Actinomycetes</taxon>
        <taxon>Micrococcales</taxon>
        <taxon>Microbacteriaceae</taxon>
        <taxon>Conyzicola</taxon>
    </lineage>
</organism>
<dbReference type="EMBL" id="JACHMJ010000001">
    <property type="protein sequence ID" value="MBB5844577.1"/>
    <property type="molecule type" value="Genomic_DNA"/>
</dbReference>
<dbReference type="SUPFAM" id="SSF88713">
    <property type="entry name" value="Glycoside hydrolase/deacetylase"/>
    <property type="match status" value="1"/>
</dbReference>
<keyword evidence="2" id="KW-1185">Reference proteome</keyword>
<evidence type="ECO:0000313" key="1">
    <source>
        <dbReference type="EMBL" id="MBB5844577.1"/>
    </source>
</evidence>
<dbReference type="GO" id="GO:0005975">
    <property type="term" value="P:carbohydrate metabolic process"/>
    <property type="evidence" value="ECO:0007669"/>
    <property type="project" value="InterPro"/>
</dbReference>
<accession>A0A841AN16</accession>
<evidence type="ECO:0000313" key="2">
    <source>
        <dbReference type="Proteomes" id="UP000536685"/>
    </source>
</evidence>
<gene>
    <name evidence="1" type="ORF">HD599_002900</name>
</gene>
<name>A0A841AN16_9MICO</name>
<dbReference type="InterPro" id="IPR011330">
    <property type="entry name" value="Glyco_hydro/deAcase_b/a-brl"/>
</dbReference>
<dbReference type="Proteomes" id="UP000536685">
    <property type="component" value="Unassembled WGS sequence"/>
</dbReference>
<protein>
    <submittedName>
        <fullName evidence="1">Uncharacterized protein</fullName>
    </submittedName>
</protein>
<dbReference type="RefSeq" id="WP_184238848.1">
    <property type="nucleotide sequence ID" value="NZ_JACHMJ010000001.1"/>
</dbReference>
<reference evidence="1 2" key="1">
    <citation type="submission" date="2020-08" db="EMBL/GenBank/DDBJ databases">
        <title>Sequencing the genomes of 1000 actinobacteria strains.</title>
        <authorList>
            <person name="Klenk H.-P."/>
        </authorList>
    </citation>
    <scope>NUCLEOTIDE SEQUENCE [LARGE SCALE GENOMIC DNA]</scope>
    <source>
        <strain evidence="1 2">DSM 105784</strain>
    </source>
</reference>
<sequence>MTLIQHPDDATVFAPGLPRTFDTHRAPWALPDGKKLAVSVLLHAPSYQDVPPAGSFKPITMQGGVGRDTSEPKHGQLARLSQWDFGLTVGIWRLLGIAEKAGVPVAVALDSFGVRTMPGLADLVAERAQEIVVRGSAANIVIDEAMTAEQEREYITEARSSVEAATGRTATGWFSPERANSLRTPELLRGAGFDWFGDWPVDERPVALDGAATGLTAVPFGLETEDMFSLYTRSLAFPDYERLLDETIEQLVADADIVGARFLGLSWFGWVLGQACFADVAERTLQKLAAHPDVILVTPGQVAAL</sequence>
<proteinExistence type="predicted"/>
<dbReference type="AlphaFoldDB" id="A0A841AN16"/>
<comment type="caution">
    <text evidence="1">The sequence shown here is derived from an EMBL/GenBank/DDBJ whole genome shotgun (WGS) entry which is preliminary data.</text>
</comment>
<dbReference type="PANTHER" id="PTHR43123:SF4">
    <property type="entry name" value="POLYSACCHARIDE DEACETYLASE"/>
    <property type="match status" value="1"/>
</dbReference>
<dbReference type="Gene3D" id="3.20.20.370">
    <property type="entry name" value="Glycoside hydrolase/deacetylase"/>
    <property type="match status" value="1"/>
</dbReference>